<dbReference type="GO" id="GO:0003723">
    <property type="term" value="F:RNA binding"/>
    <property type="evidence" value="ECO:0007669"/>
    <property type="project" value="UniProtKB-UniRule"/>
</dbReference>
<dbReference type="SMART" id="SM00981">
    <property type="entry name" value="THUMP"/>
    <property type="match status" value="1"/>
</dbReference>
<dbReference type="GO" id="GO:0006400">
    <property type="term" value="P:tRNA modification"/>
    <property type="evidence" value="ECO:0007669"/>
    <property type="project" value="InterPro"/>
</dbReference>
<dbReference type="PANTHER" id="PTHR13452:SF10">
    <property type="entry name" value="THUMP DOMAIN-CONTAINING PROTEIN 1"/>
    <property type="match status" value="1"/>
</dbReference>
<evidence type="ECO:0000259" key="2">
    <source>
        <dbReference type="PROSITE" id="PS51165"/>
    </source>
</evidence>
<keyword evidence="1" id="KW-0694">RNA-binding</keyword>
<dbReference type="SUPFAM" id="SSF143437">
    <property type="entry name" value="THUMP domain-like"/>
    <property type="match status" value="1"/>
</dbReference>
<dbReference type="Proteomes" id="UP000189911">
    <property type="component" value="Chromosome D"/>
</dbReference>
<keyword evidence="4" id="KW-1185">Reference proteome</keyword>
<dbReference type="PROSITE" id="PS51165">
    <property type="entry name" value="THUMP"/>
    <property type="match status" value="1"/>
</dbReference>
<dbReference type="FunFam" id="3.30.2300.10:FF:000001">
    <property type="entry name" value="THUMP domain-containing protein 1"/>
    <property type="match status" value="1"/>
</dbReference>
<dbReference type="OrthoDB" id="367221at2759"/>
<dbReference type="AlphaFoldDB" id="A0A1G4JDG6"/>
<proteinExistence type="predicted"/>
<dbReference type="CDD" id="cd11717">
    <property type="entry name" value="THUMP_THUMPD1_like"/>
    <property type="match status" value="1"/>
</dbReference>
<protein>
    <submittedName>
        <fullName evidence="3">LANO_0D01046g1_1</fullName>
    </submittedName>
</protein>
<accession>A0A1G4JDG6</accession>
<reference evidence="4" key="1">
    <citation type="submission" date="2016-03" db="EMBL/GenBank/DDBJ databases">
        <authorList>
            <person name="Devillers Hugo."/>
        </authorList>
    </citation>
    <scope>NUCLEOTIDE SEQUENCE [LARGE SCALE GENOMIC DNA]</scope>
</reference>
<feature type="domain" description="THUMP" evidence="2">
    <location>
        <begin position="135"/>
        <end position="245"/>
    </location>
</feature>
<dbReference type="PANTHER" id="PTHR13452">
    <property type="entry name" value="THUMP DOMAIN CONTAINING PROTEIN 1-RELATED"/>
    <property type="match status" value="1"/>
</dbReference>
<dbReference type="EMBL" id="LT598448">
    <property type="protein sequence ID" value="SCU88083.1"/>
    <property type="molecule type" value="Genomic_DNA"/>
</dbReference>
<evidence type="ECO:0000313" key="3">
    <source>
        <dbReference type="EMBL" id="SCU88083.1"/>
    </source>
</evidence>
<gene>
    <name evidence="3" type="ORF">LANO_0D01046G</name>
</gene>
<dbReference type="InterPro" id="IPR040183">
    <property type="entry name" value="THUMPD1-like"/>
</dbReference>
<dbReference type="Pfam" id="PF02926">
    <property type="entry name" value="THUMP"/>
    <property type="match status" value="1"/>
</dbReference>
<evidence type="ECO:0000313" key="4">
    <source>
        <dbReference type="Proteomes" id="UP000189911"/>
    </source>
</evidence>
<name>A0A1G4JDG6_9SACH</name>
<dbReference type="InterPro" id="IPR004114">
    <property type="entry name" value="THUMP_dom"/>
</dbReference>
<evidence type="ECO:0000256" key="1">
    <source>
        <dbReference type="PROSITE-ProRule" id="PRU00529"/>
    </source>
</evidence>
<organism evidence="3 4">
    <name type="scientific">Lachancea nothofagi CBS 11611</name>
    <dbReference type="NCBI Taxonomy" id="1266666"/>
    <lineage>
        <taxon>Eukaryota</taxon>
        <taxon>Fungi</taxon>
        <taxon>Dikarya</taxon>
        <taxon>Ascomycota</taxon>
        <taxon>Saccharomycotina</taxon>
        <taxon>Saccharomycetes</taxon>
        <taxon>Saccharomycetales</taxon>
        <taxon>Saccharomycetaceae</taxon>
        <taxon>Lachancea</taxon>
    </lineage>
</organism>
<dbReference type="Gene3D" id="3.30.2300.10">
    <property type="entry name" value="THUMP superfamily"/>
    <property type="match status" value="1"/>
</dbReference>
<sequence length="279" mass="32465">MSKRAREDTNRDSRKKYKFSTGIVEPCVSGIYATCARKHEKQAAQELESFFQEKLEEYYGDELNEDNNTSGDDDDISVEDKIKKELDVLKAKKTGPKNKEILKFMDLNCECVIFCKTRKPIVPETFVRRIMQEFADPKVNFKRTRYVQKLTPVTFSRNASIAELSKLSQQVLKDHFHEAGTPPLKFAVEVTRRNFNTIEKLDIIKEVAKQVGKDGQLEHKVDLKNYDKLVLVECFKNNIGMSVVDSDYREQYKKYNIQQIFEAKLKKEILDKQSLEANK</sequence>